<reference evidence="6" key="1">
    <citation type="journal article" date="2023" name="Mol. Phylogenet. Evol.">
        <title>Genome-scale phylogeny and comparative genomics of the fungal order Sordariales.</title>
        <authorList>
            <person name="Hensen N."/>
            <person name="Bonometti L."/>
            <person name="Westerberg I."/>
            <person name="Brannstrom I.O."/>
            <person name="Guillou S."/>
            <person name="Cros-Aarteil S."/>
            <person name="Calhoun S."/>
            <person name="Haridas S."/>
            <person name="Kuo A."/>
            <person name="Mondo S."/>
            <person name="Pangilinan J."/>
            <person name="Riley R."/>
            <person name="LaButti K."/>
            <person name="Andreopoulos B."/>
            <person name="Lipzen A."/>
            <person name="Chen C."/>
            <person name="Yan M."/>
            <person name="Daum C."/>
            <person name="Ng V."/>
            <person name="Clum A."/>
            <person name="Steindorff A."/>
            <person name="Ohm R.A."/>
            <person name="Martin F."/>
            <person name="Silar P."/>
            <person name="Natvig D.O."/>
            <person name="Lalanne C."/>
            <person name="Gautier V."/>
            <person name="Ament-Velasquez S.L."/>
            <person name="Kruys A."/>
            <person name="Hutchinson M.I."/>
            <person name="Powell A.J."/>
            <person name="Barry K."/>
            <person name="Miller A.N."/>
            <person name="Grigoriev I.V."/>
            <person name="Debuchy R."/>
            <person name="Gladieux P."/>
            <person name="Hiltunen Thoren M."/>
            <person name="Johannesson H."/>
        </authorList>
    </citation>
    <scope>NUCLEOTIDE SEQUENCE [LARGE SCALE GENOMIC DNA]</scope>
    <source>
        <strain evidence="6">CBS 284.82</strain>
    </source>
</reference>
<gene>
    <name evidence="5" type="ORF">C8A01DRAFT_50707</name>
</gene>
<feature type="compositionally biased region" description="Low complexity" evidence="3">
    <location>
        <begin position="27"/>
        <end position="39"/>
    </location>
</feature>
<dbReference type="GO" id="GO:0008168">
    <property type="term" value="F:methyltransferase activity"/>
    <property type="evidence" value="ECO:0007669"/>
    <property type="project" value="UniProtKB-KW"/>
</dbReference>
<dbReference type="InterPro" id="IPR048337">
    <property type="entry name" value="FAM50A/XAP5_C"/>
</dbReference>
<dbReference type="GO" id="GO:0070475">
    <property type="term" value="P:rRNA base methylation"/>
    <property type="evidence" value="ECO:0007669"/>
    <property type="project" value="TreeGrafter"/>
</dbReference>
<sequence length="756" mass="82935">MTGIKRKAPHNAAEADSRAGADPRPRPATSRGTTTSGPSPDRPNPGRAPGVSADGHFRQLYASEPDFRQLARRDSRFAAALHDNGQLDFSDPAATMQLTKTLLELDFGLKLDLPDDRLCPPVPNRHNYILWLKDLMDTTSYEPPGRKLGGLDIGTGASCIYPLLGTAQRPWCFVATDIDTKNLSYAKKNIQLNGLDDRIRLLERNADDPLIPLDDAGIQSIDFVMMNPPFYTSEEDMLSSASKKARPPMSACTGAPVEMVCDGGEVAHVGRLLRESLVLRDRVQWYTSMLGKLTSLDVLTEKLHEHGVDNYAVTEFVQGNKTRRWALGWSFGPMRPAEHVARGVKASLGKRILPPSAMAELLMLPADKPVDPVITRIRDAASRFTPQNQTTHERLSTNTVGLVALSDFRKRRAEVLEQQEREAREAVALSTRTTTSTPDRSLTATPNNASADNSEAERQKKKKKRARALVSFGDDEEEEDGAGPKLVTGQGVGKKNKTKVAGKDAGGSGEAEADVESASGDDKDKGQKVPAKVAVNASVGIVPRALTKAALRREAAEREALRKEFLLRQTAVKATEIAIPFVFYDGTNIPGGVVRVKKGDFVWLFLDKSRKVGAELGVGADKSANARRDWARVSVDDLMLVRGTMIIPHHYEFYFFIINRTMGPSNKLLFDYSSEATPTASATSGPGAAGLSRAPGLSELEGVSDDPTITKVVDRRWYQRNKHIYPANVWQDFDPEKDYSKDIRRDPGGNAFFFSK</sequence>
<feature type="compositionally biased region" description="Low complexity" evidence="3">
    <location>
        <begin position="426"/>
        <end position="445"/>
    </location>
</feature>
<accession>A0AAN6P6E1</accession>
<evidence type="ECO:0000256" key="2">
    <source>
        <dbReference type="ARBA" id="ARBA00022679"/>
    </source>
</evidence>
<evidence type="ECO:0000256" key="3">
    <source>
        <dbReference type="SAM" id="MobiDB-lite"/>
    </source>
</evidence>
<feature type="region of interest" description="Disordered" evidence="3">
    <location>
        <begin position="416"/>
        <end position="529"/>
    </location>
</feature>
<feature type="compositionally biased region" description="Basic and acidic residues" evidence="3">
    <location>
        <begin position="13"/>
        <end position="25"/>
    </location>
</feature>
<dbReference type="GO" id="GO:0005634">
    <property type="term" value="C:nucleus"/>
    <property type="evidence" value="ECO:0007669"/>
    <property type="project" value="TreeGrafter"/>
</dbReference>
<dbReference type="EMBL" id="MU854600">
    <property type="protein sequence ID" value="KAK4032514.1"/>
    <property type="molecule type" value="Genomic_DNA"/>
</dbReference>
<dbReference type="Gene3D" id="3.40.50.150">
    <property type="entry name" value="Vaccinia Virus protein VP39"/>
    <property type="match status" value="1"/>
</dbReference>
<dbReference type="Pfam" id="PF04921">
    <property type="entry name" value="XAP5"/>
    <property type="match status" value="1"/>
</dbReference>
<dbReference type="Pfam" id="PF05971">
    <property type="entry name" value="Methyltransf_10"/>
    <property type="match status" value="1"/>
</dbReference>
<evidence type="ECO:0000256" key="1">
    <source>
        <dbReference type="ARBA" id="ARBA00022603"/>
    </source>
</evidence>
<dbReference type="PANTHER" id="PTHR13393">
    <property type="entry name" value="SAM-DEPENDENT METHYLTRANSFERASE"/>
    <property type="match status" value="1"/>
</dbReference>
<feature type="domain" description="FAM50A/XAP5 C-terminal" evidence="4">
    <location>
        <begin position="575"/>
        <end position="743"/>
    </location>
</feature>
<dbReference type="InterPro" id="IPR010286">
    <property type="entry name" value="METTL16/RlmF"/>
</dbReference>
<dbReference type="AlphaFoldDB" id="A0AAN6P6E1"/>
<feature type="compositionally biased region" description="Basic and acidic residues" evidence="3">
    <location>
        <begin position="416"/>
        <end position="425"/>
    </location>
</feature>
<evidence type="ECO:0000259" key="4">
    <source>
        <dbReference type="Pfam" id="PF04921"/>
    </source>
</evidence>
<dbReference type="SUPFAM" id="SSF53335">
    <property type="entry name" value="S-adenosyl-L-methionine-dependent methyltransferases"/>
    <property type="match status" value="1"/>
</dbReference>
<keyword evidence="2" id="KW-0808">Transferase</keyword>
<feature type="region of interest" description="Disordered" evidence="3">
    <location>
        <begin position="1"/>
        <end position="53"/>
    </location>
</feature>
<keyword evidence="1" id="KW-0489">Methyltransferase</keyword>
<name>A0AAN6P6E1_9PEZI</name>
<organism evidence="5 6">
    <name type="scientific">Parachaetomium inaequale</name>
    <dbReference type="NCBI Taxonomy" id="2588326"/>
    <lineage>
        <taxon>Eukaryota</taxon>
        <taxon>Fungi</taxon>
        <taxon>Dikarya</taxon>
        <taxon>Ascomycota</taxon>
        <taxon>Pezizomycotina</taxon>
        <taxon>Sordariomycetes</taxon>
        <taxon>Sordariomycetidae</taxon>
        <taxon>Sordariales</taxon>
        <taxon>Chaetomiaceae</taxon>
        <taxon>Parachaetomium</taxon>
    </lineage>
</organism>
<comment type="caution">
    <text evidence="5">The sequence shown here is derived from an EMBL/GenBank/DDBJ whole genome shotgun (WGS) entry which is preliminary data.</text>
</comment>
<keyword evidence="6" id="KW-1185">Reference proteome</keyword>
<proteinExistence type="predicted"/>
<evidence type="ECO:0000313" key="6">
    <source>
        <dbReference type="Proteomes" id="UP001303115"/>
    </source>
</evidence>
<dbReference type="InterPro" id="IPR029063">
    <property type="entry name" value="SAM-dependent_MTases_sf"/>
</dbReference>
<dbReference type="CDD" id="cd02440">
    <property type="entry name" value="AdoMet_MTases"/>
    <property type="match status" value="1"/>
</dbReference>
<dbReference type="Proteomes" id="UP001303115">
    <property type="component" value="Unassembled WGS sequence"/>
</dbReference>
<dbReference type="PANTHER" id="PTHR13393:SF0">
    <property type="entry name" value="RNA N6-ADENOSINE-METHYLTRANSFERASE METTL16"/>
    <property type="match status" value="1"/>
</dbReference>
<protein>
    <recommendedName>
        <fullName evidence="4">FAM50A/XAP5 C-terminal domain-containing protein</fullName>
    </recommendedName>
</protein>
<evidence type="ECO:0000313" key="5">
    <source>
        <dbReference type="EMBL" id="KAK4032514.1"/>
    </source>
</evidence>